<keyword evidence="2" id="KW-0472">Membrane</keyword>
<dbReference type="VEuPathDB" id="FungiDB:MAPG_04218"/>
<keyword evidence="2" id="KW-1133">Transmembrane helix</keyword>
<dbReference type="EMBL" id="GL876968">
    <property type="protein sequence ID" value="KLU85188.1"/>
    <property type="molecule type" value="Genomic_DNA"/>
</dbReference>
<feature type="compositionally biased region" description="Polar residues" evidence="1">
    <location>
        <begin position="26"/>
        <end position="45"/>
    </location>
</feature>
<feature type="transmembrane region" description="Helical" evidence="2">
    <location>
        <begin position="218"/>
        <end position="239"/>
    </location>
</feature>
<evidence type="ECO:0000256" key="1">
    <source>
        <dbReference type="SAM" id="MobiDB-lite"/>
    </source>
</evidence>
<dbReference type="Gene3D" id="1.10.287.110">
    <property type="entry name" value="DnaJ domain"/>
    <property type="match status" value="1"/>
</dbReference>
<dbReference type="eggNOG" id="ENOG502RYTK">
    <property type="taxonomic scope" value="Eukaryota"/>
</dbReference>
<evidence type="ECO:0000313" key="6">
    <source>
        <dbReference type="Proteomes" id="UP000011715"/>
    </source>
</evidence>
<dbReference type="EnsemblFungi" id="MAPG_04218T0">
    <property type="protein sequence ID" value="MAPG_04218T0"/>
    <property type="gene ID" value="MAPG_04218"/>
</dbReference>
<accession>A0A0C4DW46</accession>
<sequence length="322" mass="36451">MWLSKALGSSCSSGCLRAARPCPAAITSSPFPSRQPSTYTPSTRCDPSRDPNRGYATVSNDDKLERLAERLAAWPKTARPTPYEIFNQEAKAPYSKKRFYELVKLYHPDKYDHHDEGIEPDAAGHLGGLSRAVKLERYRLVVAANKILSDPAKRQDYDICGAGWGEGVIAEEVRAWSRARDKEWRSDPNSAANNATWEDWERWYQRQNGGTEEKQVPVFMSNGGFVMIICVFAVVGVWAQAAQATSRSANMVQARDHTHHMISRDIGYRRMEQATLSKEARLQYFLKQREGWGYDGYPEHQGHLPSDPVKDGRRDNSRWNAG</sequence>
<proteinExistence type="predicted"/>
<feature type="region of interest" description="Disordered" evidence="1">
    <location>
        <begin position="297"/>
        <end position="322"/>
    </location>
</feature>
<protein>
    <recommendedName>
        <fullName evidence="3">J domain-containing protein</fullName>
    </recommendedName>
</protein>
<dbReference type="EMBL" id="ADBL01001000">
    <property type="status" value="NOT_ANNOTATED_CDS"/>
    <property type="molecule type" value="Genomic_DNA"/>
</dbReference>
<dbReference type="CDD" id="cd06257">
    <property type="entry name" value="DnaJ"/>
    <property type="match status" value="1"/>
</dbReference>
<gene>
    <name evidence="4" type="ORF">MAPG_04218</name>
</gene>
<reference evidence="5" key="5">
    <citation type="submission" date="2015-06" db="UniProtKB">
        <authorList>
            <consortium name="EnsemblFungi"/>
        </authorList>
    </citation>
    <scope>IDENTIFICATION</scope>
    <source>
        <strain evidence="5">ATCC 64411</strain>
    </source>
</reference>
<dbReference type="STRING" id="644358.A0A0C4DW46"/>
<dbReference type="SUPFAM" id="SSF46565">
    <property type="entry name" value="Chaperone J-domain"/>
    <property type="match status" value="1"/>
</dbReference>
<dbReference type="PROSITE" id="PS50076">
    <property type="entry name" value="DNAJ_2"/>
    <property type="match status" value="1"/>
</dbReference>
<feature type="region of interest" description="Disordered" evidence="1">
    <location>
        <begin position="24"/>
        <end position="59"/>
    </location>
</feature>
<evidence type="ECO:0000256" key="2">
    <source>
        <dbReference type="SAM" id="Phobius"/>
    </source>
</evidence>
<reference evidence="4" key="3">
    <citation type="submission" date="2011-03" db="EMBL/GenBank/DDBJ databases">
        <title>Annotation of Magnaporthe poae ATCC 64411.</title>
        <authorList>
            <person name="Ma L.-J."/>
            <person name="Dead R."/>
            <person name="Young S.K."/>
            <person name="Zeng Q."/>
            <person name="Gargeya S."/>
            <person name="Fitzgerald M."/>
            <person name="Haas B."/>
            <person name="Abouelleil A."/>
            <person name="Alvarado L."/>
            <person name="Arachchi H.M."/>
            <person name="Berlin A."/>
            <person name="Brown A."/>
            <person name="Chapman S.B."/>
            <person name="Chen Z."/>
            <person name="Dunbar C."/>
            <person name="Freedman E."/>
            <person name="Gearin G."/>
            <person name="Gellesch M."/>
            <person name="Goldberg J."/>
            <person name="Griggs A."/>
            <person name="Gujja S."/>
            <person name="Heiman D."/>
            <person name="Howarth C."/>
            <person name="Larson L."/>
            <person name="Lui A."/>
            <person name="MacDonald P.J.P."/>
            <person name="Mehta T."/>
            <person name="Montmayeur A."/>
            <person name="Murphy C."/>
            <person name="Neiman D."/>
            <person name="Pearson M."/>
            <person name="Priest M."/>
            <person name="Roberts A."/>
            <person name="Saif S."/>
            <person name="Shea T."/>
            <person name="Shenoy N."/>
            <person name="Sisk P."/>
            <person name="Stolte C."/>
            <person name="Sykes S."/>
            <person name="Yandava C."/>
            <person name="Wortman J."/>
            <person name="Nusbaum C."/>
            <person name="Birren B."/>
        </authorList>
    </citation>
    <scope>NUCLEOTIDE SEQUENCE</scope>
    <source>
        <strain evidence="4">ATCC 64411</strain>
    </source>
</reference>
<dbReference type="InterPro" id="IPR001623">
    <property type="entry name" value="DnaJ_domain"/>
</dbReference>
<keyword evidence="2" id="KW-0812">Transmembrane</keyword>
<dbReference type="OMA" id="NGHPLCK"/>
<dbReference type="InterPro" id="IPR036869">
    <property type="entry name" value="J_dom_sf"/>
</dbReference>
<name>A0A0C4DW46_MAGP6</name>
<dbReference type="AlphaFoldDB" id="A0A0C4DW46"/>
<reference evidence="6" key="2">
    <citation type="submission" date="2010-05" db="EMBL/GenBank/DDBJ databases">
        <title>The genome sequence of Magnaporthe poae strain ATCC 64411.</title>
        <authorList>
            <person name="Ma L.-J."/>
            <person name="Dead R."/>
            <person name="Young S."/>
            <person name="Zeng Q."/>
            <person name="Koehrsen M."/>
            <person name="Alvarado L."/>
            <person name="Berlin A."/>
            <person name="Chapman S.B."/>
            <person name="Chen Z."/>
            <person name="Freedman E."/>
            <person name="Gellesch M."/>
            <person name="Goldberg J."/>
            <person name="Griggs A."/>
            <person name="Gujja S."/>
            <person name="Heilman E.R."/>
            <person name="Heiman D."/>
            <person name="Hepburn T."/>
            <person name="Howarth C."/>
            <person name="Jen D."/>
            <person name="Larson L."/>
            <person name="Mehta T."/>
            <person name="Neiman D."/>
            <person name="Pearson M."/>
            <person name="Roberts A."/>
            <person name="Saif S."/>
            <person name="Shea T."/>
            <person name="Shenoy N."/>
            <person name="Sisk P."/>
            <person name="Stolte C."/>
            <person name="Sykes S."/>
            <person name="Walk T."/>
            <person name="White J."/>
            <person name="Yandava C."/>
            <person name="Haas B."/>
            <person name="Nusbaum C."/>
            <person name="Birren B."/>
        </authorList>
    </citation>
    <scope>NUCLEOTIDE SEQUENCE [LARGE SCALE GENOMIC DNA]</scope>
    <source>
        <strain evidence="6">ATCC 64411 / 73-15</strain>
    </source>
</reference>
<dbReference type="Proteomes" id="UP000011715">
    <property type="component" value="Unassembled WGS sequence"/>
</dbReference>
<feature type="domain" description="J" evidence="3">
    <location>
        <begin position="66"/>
        <end position="161"/>
    </location>
</feature>
<evidence type="ECO:0000259" key="3">
    <source>
        <dbReference type="PROSITE" id="PS50076"/>
    </source>
</evidence>
<reference evidence="4" key="1">
    <citation type="submission" date="2010-05" db="EMBL/GenBank/DDBJ databases">
        <title>The Genome Sequence of Magnaporthe poae strain ATCC 64411.</title>
        <authorList>
            <consortium name="The Broad Institute Genome Sequencing Platform"/>
            <consortium name="Broad Institute Genome Sequencing Center for Infectious Disease"/>
            <person name="Ma L.-J."/>
            <person name="Dead R."/>
            <person name="Young S."/>
            <person name="Zeng Q."/>
            <person name="Koehrsen M."/>
            <person name="Alvarado L."/>
            <person name="Berlin A."/>
            <person name="Chapman S.B."/>
            <person name="Chen Z."/>
            <person name="Freedman E."/>
            <person name="Gellesch M."/>
            <person name="Goldberg J."/>
            <person name="Griggs A."/>
            <person name="Gujja S."/>
            <person name="Heilman E.R."/>
            <person name="Heiman D."/>
            <person name="Hepburn T."/>
            <person name="Howarth C."/>
            <person name="Jen D."/>
            <person name="Larson L."/>
            <person name="Mehta T."/>
            <person name="Neiman D."/>
            <person name="Pearson M."/>
            <person name="Roberts A."/>
            <person name="Saif S."/>
            <person name="Shea T."/>
            <person name="Shenoy N."/>
            <person name="Sisk P."/>
            <person name="Stolte C."/>
            <person name="Sykes S."/>
            <person name="Walk T."/>
            <person name="White J."/>
            <person name="Yandava C."/>
            <person name="Haas B."/>
            <person name="Nusbaum C."/>
            <person name="Birren B."/>
        </authorList>
    </citation>
    <scope>NUCLEOTIDE SEQUENCE</scope>
    <source>
        <strain evidence="4">ATCC 64411</strain>
    </source>
</reference>
<evidence type="ECO:0000313" key="5">
    <source>
        <dbReference type="EnsemblFungi" id="MAPG_04218T0"/>
    </source>
</evidence>
<dbReference type="OrthoDB" id="445556at2759"/>
<evidence type="ECO:0000313" key="4">
    <source>
        <dbReference type="EMBL" id="KLU85188.1"/>
    </source>
</evidence>
<reference evidence="5" key="4">
    <citation type="journal article" date="2015" name="G3 (Bethesda)">
        <title>Genome sequences of three phytopathogenic species of the Magnaporthaceae family of fungi.</title>
        <authorList>
            <person name="Okagaki L.H."/>
            <person name="Nunes C.C."/>
            <person name="Sailsbery J."/>
            <person name="Clay B."/>
            <person name="Brown D."/>
            <person name="John T."/>
            <person name="Oh Y."/>
            <person name="Young N."/>
            <person name="Fitzgerald M."/>
            <person name="Haas B.J."/>
            <person name="Zeng Q."/>
            <person name="Young S."/>
            <person name="Adiconis X."/>
            <person name="Fan L."/>
            <person name="Levin J.Z."/>
            <person name="Mitchell T.K."/>
            <person name="Okubara P.A."/>
            <person name="Farman M.L."/>
            <person name="Kohn L.M."/>
            <person name="Birren B."/>
            <person name="Ma L.-J."/>
            <person name="Dean R.A."/>
        </authorList>
    </citation>
    <scope>NUCLEOTIDE SEQUENCE</scope>
    <source>
        <strain evidence="5">ATCC 64411 / 73-15</strain>
    </source>
</reference>
<keyword evidence="6" id="KW-1185">Reference proteome</keyword>
<organism evidence="5 6">
    <name type="scientific">Magnaporthiopsis poae (strain ATCC 64411 / 73-15)</name>
    <name type="common">Kentucky bluegrass fungus</name>
    <name type="synonym">Magnaporthe poae</name>
    <dbReference type="NCBI Taxonomy" id="644358"/>
    <lineage>
        <taxon>Eukaryota</taxon>
        <taxon>Fungi</taxon>
        <taxon>Dikarya</taxon>
        <taxon>Ascomycota</taxon>
        <taxon>Pezizomycotina</taxon>
        <taxon>Sordariomycetes</taxon>
        <taxon>Sordariomycetidae</taxon>
        <taxon>Magnaporthales</taxon>
        <taxon>Magnaporthaceae</taxon>
        <taxon>Magnaporthiopsis</taxon>
    </lineage>
</organism>